<evidence type="ECO:0000259" key="1">
    <source>
        <dbReference type="Pfam" id="PF14238"/>
    </source>
</evidence>
<reference evidence="2 3" key="1">
    <citation type="submission" date="2016-05" db="EMBL/GenBank/DDBJ databases">
        <title>Genome Sequence of Pseudomonas citronellolis Strain SJTE-3, an Estrogens and Persistent Organic Pollutants degradation strain.</title>
        <authorList>
            <person name="Liang R."/>
        </authorList>
    </citation>
    <scope>NUCLEOTIDE SEQUENCE [LARGE SCALE GENOMIC DNA]</scope>
    <source>
        <strain evidence="2 3">SJTE-3</strain>
    </source>
</reference>
<organism evidence="2 3">
    <name type="scientific">Pseudomonas citronellolis</name>
    <dbReference type="NCBI Taxonomy" id="53408"/>
    <lineage>
        <taxon>Bacteria</taxon>
        <taxon>Pseudomonadati</taxon>
        <taxon>Pseudomonadota</taxon>
        <taxon>Gammaproteobacteria</taxon>
        <taxon>Pseudomonadales</taxon>
        <taxon>Pseudomonadaceae</taxon>
        <taxon>Pseudomonas</taxon>
    </lineage>
</organism>
<proteinExistence type="predicted"/>
<accession>A0A1A9KH72</accession>
<feature type="domain" description="DUF4340" evidence="1">
    <location>
        <begin position="69"/>
        <end position="242"/>
    </location>
</feature>
<gene>
    <name evidence="2" type="ORF">A9C11_24055</name>
</gene>
<dbReference type="Proteomes" id="UP000077748">
    <property type="component" value="Chromosome"/>
</dbReference>
<dbReference type="Pfam" id="PF14238">
    <property type="entry name" value="DUF4340"/>
    <property type="match status" value="1"/>
</dbReference>
<dbReference type="AlphaFoldDB" id="A0A1A9KH72"/>
<name>A0A1A9KH72_9PSED</name>
<evidence type="ECO:0000313" key="3">
    <source>
        <dbReference type="Proteomes" id="UP000077748"/>
    </source>
</evidence>
<dbReference type="InterPro" id="IPR025641">
    <property type="entry name" value="DUF4340"/>
</dbReference>
<dbReference type="EMBL" id="CP015878">
    <property type="protein sequence ID" value="ANI16858.1"/>
    <property type="molecule type" value="Genomic_DNA"/>
</dbReference>
<protein>
    <recommendedName>
        <fullName evidence="1">DUF4340 domain-containing protein</fullName>
    </recommendedName>
</protein>
<evidence type="ECO:0000313" key="2">
    <source>
        <dbReference type="EMBL" id="ANI16858.1"/>
    </source>
</evidence>
<sequence length="324" mass="35461">MQRKSLILLVVLVVALGGLFAWLQREPARLAPPAEVRYFPGLDVQQVSAVTVRRPGQPDIRVARQDGRWVMPAKAGYPAAGRLVGDLLHDLAQARKVEAKTREPGNFAQLGVADQGEGAGVRLSLERSTGAPLDLLVGKAAQQGGRLVRQPGDEQVWLIDKDLRLPPDELDWLDRRITSIPFEMIAEVSVSYPGGETLTVFRDKAGEPNLQVRQLPGDARLAYESIANGMATPFGALTFNETAPLDQVQFKGPTRLNLALKTLDGASLSGRVLEQGGQNWLLLERIEGFADGQIQARKGWAYRLETSQYEALARHLADFTAKKS</sequence>
<dbReference type="RefSeq" id="WP_064584088.1">
    <property type="nucleotide sequence ID" value="NZ_CP015878.1"/>
</dbReference>